<dbReference type="RefSeq" id="WP_166315474.1">
    <property type="nucleotide sequence ID" value="NZ_WOTH01000015.1"/>
</dbReference>
<evidence type="ECO:0000259" key="9">
    <source>
        <dbReference type="Pfam" id="PF00460"/>
    </source>
</evidence>
<comment type="subcellular location">
    <subcellularLocation>
        <location evidence="1">Bacterial flagellum basal body</location>
    </subcellularLocation>
    <subcellularLocation>
        <location evidence="2 7">Secreted</location>
    </subcellularLocation>
</comment>
<keyword evidence="13" id="KW-1185">Reference proteome</keyword>
<dbReference type="InterPro" id="IPR053927">
    <property type="entry name" value="FlgK_helical"/>
</dbReference>
<dbReference type="PANTHER" id="PTHR30033">
    <property type="entry name" value="FLAGELLAR HOOK-ASSOCIATED PROTEIN 1"/>
    <property type="match status" value="1"/>
</dbReference>
<gene>
    <name evidence="7 12" type="primary">flgK</name>
    <name evidence="12" type="ORF">GOB87_08960</name>
</gene>
<keyword evidence="12" id="KW-0966">Cell projection</keyword>
<dbReference type="SUPFAM" id="SSF64518">
    <property type="entry name" value="Phase 1 flagellin"/>
    <property type="match status" value="1"/>
</dbReference>
<feature type="domain" description="Flagellar hook-associated protein FlgK helical" evidence="11">
    <location>
        <begin position="105"/>
        <end position="350"/>
    </location>
</feature>
<sequence length="519" mass="52910">MDLNAALSIATSGLEGTQYALGVVSQNVSNASTTGYVEETAQLNSRDSAGTGSGVKIGLTTRVVNDALQSSLYTQNAAVEALTVKSNSLASITALQGSTSSDSGSTATLSDELGNLSNAFSSLVSTPNDATARNTVISDAGTVVSTINDLSSAYQTQRQQAQDAIVSDVATVNTDLTTIGVLSKQIMLLKVQGQSTADLENQRATAMSDLSSQMSVTFTETSKGDMLVKTADGTQLPTYPTQDGQTLSTYPTTGGDTSSAAAIKTTEPTSTWPLSTTSEELQVTSTTSGSANGSYTPGIMLSINGVSTDVTSHLTGGSLGANIELRDTVYPQMQAQLDSFSYALASRFSTAGLPLFTDADGNVPSSTTTAETPNGIVGLSSTLKVSSDISSDTSKLAPDGSTSVATDVLSKAFTDTTTAPTTGLGVDGNITTGYRGDLTLASLATTLTSAQAQVASDTSSNLTSATTVQTSLTNSVSSVSSVNVDNEMSKIVALQNAYAANAKIVSTVQTMFTALLDAV</sequence>
<dbReference type="PANTHER" id="PTHR30033:SF1">
    <property type="entry name" value="FLAGELLAR HOOK-ASSOCIATED PROTEIN 1"/>
    <property type="match status" value="1"/>
</dbReference>
<dbReference type="EMBL" id="WOTH01000015">
    <property type="protein sequence ID" value="NHO54083.1"/>
    <property type="molecule type" value="Genomic_DNA"/>
</dbReference>
<dbReference type="Pfam" id="PF00460">
    <property type="entry name" value="Flg_bb_rod"/>
    <property type="match status" value="1"/>
</dbReference>
<evidence type="ECO:0000256" key="4">
    <source>
        <dbReference type="ARBA" id="ARBA00016244"/>
    </source>
</evidence>
<dbReference type="InterPro" id="IPR010930">
    <property type="entry name" value="Flg_bb/hook_C_dom"/>
</dbReference>
<dbReference type="GO" id="GO:0005198">
    <property type="term" value="F:structural molecule activity"/>
    <property type="evidence" value="ECO:0007669"/>
    <property type="project" value="UniProtKB-UniRule"/>
</dbReference>
<evidence type="ECO:0000259" key="10">
    <source>
        <dbReference type="Pfam" id="PF06429"/>
    </source>
</evidence>
<feature type="domain" description="Flagellar basal-body/hook protein C-terminal" evidence="10">
    <location>
        <begin position="479"/>
        <end position="516"/>
    </location>
</feature>
<evidence type="ECO:0000256" key="3">
    <source>
        <dbReference type="ARBA" id="ARBA00009677"/>
    </source>
</evidence>
<comment type="similarity">
    <text evidence="3 7">Belongs to the flagella basal body rod proteins family.</text>
</comment>
<feature type="domain" description="Flagellar basal body rod protein N-terminal" evidence="9">
    <location>
        <begin position="8"/>
        <end position="36"/>
    </location>
</feature>
<dbReference type="GO" id="GO:0005576">
    <property type="term" value="C:extracellular region"/>
    <property type="evidence" value="ECO:0007669"/>
    <property type="project" value="UniProtKB-SubCell"/>
</dbReference>
<evidence type="ECO:0000313" key="12">
    <source>
        <dbReference type="EMBL" id="NHO54083.1"/>
    </source>
</evidence>
<dbReference type="InterPro" id="IPR002371">
    <property type="entry name" value="FlgK"/>
</dbReference>
<dbReference type="GO" id="GO:0009424">
    <property type="term" value="C:bacterial-type flagellum hook"/>
    <property type="evidence" value="ECO:0007669"/>
    <property type="project" value="UniProtKB-UniRule"/>
</dbReference>
<dbReference type="Pfam" id="PF22638">
    <property type="entry name" value="FlgK_D1"/>
    <property type="match status" value="1"/>
</dbReference>
<dbReference type="GO" id="GO:0009425">
    <property type="term" value="C:bacterial-type flagellum basal body"/>
    <property type="evidence" value="ECO:0007669"/>
    <property type="project" value="UniProtKB-SubCell"/>
</dbReference>
<evidence type="ECO:0000256" key="6">
    <source>
        <dbReference type="ARBA" id="ARBA00023143"/>
    </source>
</evidence>
<dbReference type="AlphaFoldDB" id="A0A967EC10"/>
<feature type="region of interest" description="Disordered" evidence="8">
    <location>
        <begin position="233"/>
        <end position="260"/>
    </location>
</feature>
<evidence type="ECO:0000256" key="5">
    <source>
        <dbReference type="ARBA" id="ARBA00022525"/>
    </source>
</evidence>
<dbReference type="PRINTS" id="PR01005">
    <property type="entry name" value="FLGHOOKAP1"/>
</dbReference>
<keyword evidence="6 7" id="KW-0975">Bacterial flagellum</keyword>
<dbReference type="Pfam" id="PF06429">
    <property type="entry name" value="Flg_bbr_C"/>
    <property type="match status" value="1"/>
</dbReference>
<dbReference type="NCBIfam" id="TIGR02492">
    <property type="entry name" value="flgK_ends"/>
    <property type="match status" value="1"/>
</dbReference>
<comment type="caution">
    <text evidence="12">The sequence shown here is derived from an EMBL/GenBank/DDBJ whole genome shotgun (WGS) entry which is preliminary data.</text>
</comment>
<protein>
    <recommendedName>
        <fullName evidence="4 7">Flagellar hook-associated protein 1</fullName>
        <shortName evidence="7">HAP1</shortName>
    </recommendedName>
</protein>
<evidence type="ECO:0000256" key="8">
    <source>
        <dbReference type="SAM" id="MobiDB-lite"/>
    </source>
</evidence>
<keyword evidence="12" id="KW-0282">Flagellum</keyword>
<accession>A0A967EC10</accession>
<evidence type="ECO:0000256" key="1">
    <source>
        <dbReference type="ARBA" id="ARBA00004117"/>
    </source>
</evidence>
<evidence type="ECO:0000256" key="7">
    <source>
        <dbReference type="RuleBase" id="RU362065"/>
    </source>
</evidence>
<dbReference type="Proteomes" id="UP000597459">
    <property type="component" value="Unassembled WGS sequence"/>
</dbReference>
<keyword evidence="12" id="KW-0969">Cilium</keyword>
<evidence type="ECO:0000256" key="2">
    <source>
        <dbReference type="ARBA" id="ARBA00004613"/>
    </source>
</evidence>
<keyword evidence="5 7" id="KW-0964">Secreted</keyword>
<evidence type="ECO:0000313" key="13">
    <source>
        <dbReference type="Proteomes" id="UP000597459"/>
    </source>
</evidence>
<organism evidence="12 13">
    <name type="scientific">Acetobacter estunensis</name>
    <dbReference type="NCBI Taxonomy" id="104097"/>
    <lineage>
        <taxon>Bacteria</taxon>
        <taxon>Pseudomonadati</taxon>
        <taxon>Pseudomonadota</taxon>
        <taxon>Alphaproteobacteria</taxon>
        <taxon>Acetobacterales</taxon>
        <taxon>Acetobacteraceae</taxon>
        <taxon>Acetobacter</taxon>
    </lineage>
</organism>
<dbReference type="GO" id="GO:0044780">
    <property type="term" value="P:bacterial-type flagellum assembly"/>
    <property type="evidence" value="ECO:0007669"/>
    <property type="project" value="InterPro"/>
</dbReference>
<dbReference type="InterPro" id="IPR001444">
    <property type="entry name" value="Flag_bb_rod_N"/>
</dbReference>
<reference evidence="12" key="1">
    <citation type="submission" date="2019-11" db="EMBL/GenBank/DDBJ databases">
        <title>Description of new Acetobacter species.</title>
        <authorList>
            <person name="Cleenwerck I."/>
            <person name="Sombolestani A.S."/>
        </authorList>
    </citation>
    <scope>NUCLEOTIDE SEQUENCE</scope>
    <source>
        <strain evidence="12">LMG 1626</strain>
    </source>
</reference>
<evidence type="ECO:0000259" key="11">
    <source>
        <dbReference type="Pfam" id="PF22638"/>
    </source>
</evidence>
<name>A0A967EC10_9PROT</name>
<proteinExistence type="inferred from homology"/>